<dbReference type="Gene3D" id="3.30.70.270">
    <property type="match status" value="1"/>
</dbReference>
<dbReference type="AlphaFoldDB" id="A0AAW2VDM8"/>
<evidence type="ECO:0000259" key="1">
    <source>
        <dbReference type="PROSITE" id="PS50878"/>
    </source>
</evidence>
<dbReference type="EMBL" id="JACGWN010000010">
    <property type="protein sequence ID" value="KAL0427854.1"/>
    <property type="molecule type" value="Genomic_DNA"/>
</dbReference>
<dbReference type="InterPro" id="IPR043502">
    <property type="entry name" value="DNA/RNA_pol_sf"/>
</dbReference>
<dbReference type="InterPro" id="IPR053134">
    <property type="entry name" value="RNA-dir_DNA_polymerase"/>
</dbReference>
<proteinExistence type="predicted"/>
<dbReference type="Pfam" id="PF17919">
    <property type="entry name" value="RT_RNaseH_2"/>
    <property type="match status" value="1"/>
</dbReference>
<dbReference type="CDD" id="cd01647">
    <property type="entry name" value="RT_LTR"/>
    <property type="match status" value="1"/>
</dbReference>
<sequence length="363" mass="42032">MREFPDVFPDDLPGPPLDREIEFEINLISIAPPISKSPYRVAPAELRELKAQLQELLDKKQIRPSVSPWGAPVLFVKKKNGILRLCIDYRELNKVTIKNKYPLPQIDDLFDQLKEAKVFSKIDLRSGYHQLKINTDDIPKTAFRTNYGHYEFLMIPFGLMNAPASFIDLMNRVFKQHLDKFDVVFIDDILVYSPSEQEHEEHLWVILQILREKQLYAKLSKCEFWLKSVIFMGHIISESVIVDPRKVEAKVDWPRPTNVGELTQKRVKFEWDLAYEGNFVELKQRLATAPMLALPSDNGAFVIYSNTSKNGLGSVLMQNDKVIAYASRQLKLYELHYPTRDLRISGSGLCLENLDTLPLWRKV</sequence>
<reference evidence="2" key="1">
    <citation type="submission" date="2020-06" db="EMBL/GenBank/DDBJ databases">
        <authorList>
            <person name="Li T."/>
            <person name="Hu X."/>
            <person name="Zhang T."/>
            <person name="Song X."/>
            <person name="Zhang H."/>
            <person name="Dai N."/>
            <person name="Sheng W."/>
            <person name="Hou X."/>
            <person name="Wei L."/>
        </authorList>
    </citation>
    <scope>NUCLEOTIDE SEQUENCE</scope>
    <source>
        <strain evidence="2">KEN1</strain>
        <tissue evidence="2">Leaf</tissue>
    </source>
</reference>
<reference evidence="2" key="2">
    <citation type="journal article" date="2024" name="Plant">
        <title>Genomic evolution and insights into agronomic trait innovations of Sesamum species.</title>
        <authorList>
            <person name="Miao H."/>
            <person name="Wang L."/>
            <person name="Qu L."/>
            <person name="Liu H."/>
            <person name="Sun Y."/>
            <person name="Le M."/>
            <person name="Wang Q."/>
            <person name="Wei S."/>
            <person name="Zheng Y."/>
            <person name="Lin W."/>
            <person name="Duan Y."/>
            <person name="Cao H."/>
            <person name="Xiong S."/>
            <person name="Wang X."/>
            <person name="Wei L."/>
            <person name="Li C."/>
            <person name="Ma Q."/>
            <person name="Ju M."/>
            <person name="Zhao R."/>
            <person name="Li G."/>
            <person name="Mu C."/>
            <person name="Tian Q."/>
            <person name="Mei H."/>
            <person name="Zhang T."/>
            <person name="Gao T."/>
            <person name="Zhang H."/>
        </authorList>
    </citation>
    <scope>NUCLEOTIDE SEQUENCE</scope>
    <source>
        <strain evidence="2">KEN1</strain>
    </source>
</reference>
<dbReference type="Gene3D" id="3.10.10.10">
    <property type="entry name" value="HIV Type 1 Reverse Transcriptase, subunit A, domain 1"/>
    <property type="match status" value="1"/>
</dbReference>
<dbReference type="InterPro" id="IPR000477">
    <property type="entry name" value="RT_dom"/>
</dbReference>
<protein>
    <submittedName>
        <fullName evidence="2">Retrovirus-related Pol polyprotein from transposon</fullName>
    </submittedName>
</protein>
<dbReference type="PROSITE" id="PS50878">
    <property type="entry name" value="RT_POL"/>
    <property type="match status" value="1"/>
</dbReference>
<dbReference type="InterPro" id="IPR043128">
    <property type="entry name" value="Rev_trsase/Diguanyl_cyclase"/>
</dbReference>
<dbReference type="InterPro" id="IPR041577">
    <property type="entry name" value="RT_RNaseH_2"/>
</dbReference>
<comment type="caution">
    <text evidence="2">The sequence shown here is derived from an EMBL/GenBank/DDBJ whole genome shotgun (WGS) entry which is preliminary data.</text>
</comment>
<organism evidence="2">
    <name type="scientific">Sesamum latifolium</name>
    <dbReference type="NCBI Taxonomy" id="2727402"/>
    <lineage>
        <taxon>Eukaryota</taxon>
        <taxon>Viridiplantae</taxon>
        <taxon>Streptophyta</taxon>
        <taxon>Embryophyta</taxon>
        <taxon>Tracheophyta</taxon>
        <taxon>Spermatophyta</taxon>
        <taxon>Magnoliopsida</taxon>
        <taxon>eudicotyledons</taxon>
        <taxon>Gunneridae</taxon>
        <taxon>Pentapetalae</taxon>
        <taxon>asterids</taxon>
        <taxon>lamiids</taxon>
        <taxon>Lamiales</taxon>
        <taxon>Pedaliaceae</taxon>
        <taxon>Sesamum</taxon>
    </lineage>
</organism>
<evidence type="ECO:0000313" key="2">
    <source>
        <dbReference type="EMBL" id="KAL0427854.1"/>
    </source>
</evidence>
<dbReference type="SUPFAM" id="SSF56672">
    <property type="entry name" value="DNA/RNA polymerases"/>
    <property type="match status" value="1"/>
</dbReference>
<accession>A0AAW2VDM8</accession>
<name>A0AAW2VDM8_9LAMI</name>
<feature type="domain" description="Reverse transcriptase" evidence="1">
    <location>
        <begin position="57"/>
        <end position="236"/>
    </location>
</feature>
<dbReference type="Pfam" id="PF00078">
    <property type="entry name" value="RVT_1"/>
    <property type="match status" value="1"/>
</dbReference>
<gene>
    <name evidence="2" type="ORF">Slati_2960200</name>
</gene>
<dbReference type="PANTHER" id="PTHR24559">
    <property type="entry name" value="TRANSPOSON TY3-I GAG-POL POLYPROTEIN"/>
    <property type="match status" value="1"/>
</dbReference>
<dbReference type="PANTHER" id="PTHR24559:SF444">
    <property type="entry name" value="REVERSE TRANSCRIPTASE DOMAIN-CONTAINING PROTEIN"/>
    <property type="match status" value="1"/>
</dbReference>